<dbReference type="EMBL" id="FUYR01000004">
    <property type="protein sequence ID" value="SKB87115.1"/>
    <property type="molecule type" value="Genomic_DNA"/>
</dbReference>
<dbReference type="RefSeq" id="WP_079703701.1">
    <property type="nucleotide sequence ID" value="NZ_FUYR01000004.1"/>
</dbReference>
<evidence type="ECO:0000313" key="2">
    <source>
        <dbReference type="Proteomes" id="UP000189981"/>
    </source>
</evidence>
<organism evidence="1 2">
    <name type="scientific">Daejeonella lutea</name>
    <dbReference type="NCBI Taxonomy" id="572036"/>
    <lineage>
        <taxon>Bacteria</taxon>
        <taxon>Pseudomonadati</taxon>
        <taxon>Bacteroidota</taxon>
        <taxon>Sphingobacteriia</taxon>
        <taxon>Sphingobacteriales</taxon>
        <taxon>Sphingobacteriaceae</taxon>
        <taxon>Daejeonella</taxon>
    </lineage>
</organism>
<evidence type="ECO:0000313" key="1">
    <source>
        <dbReference type="EMBL" id="SKB87115.1"/>
    </source>
</evidence>
<name>A0A1T5ET32_9SPHI</name>
<sequence>MYNIAESASPTKSLAWKRIANSEGSQQYFLLYHNNSAPGRFKQPPFSEKSLFIGIARKTDCP</sequence>
<proteinExistence type="predicted"/>
<dbReference type="AlphaFoldDB" id="A0A1T5ET32"/>
<dbReference type="Proteomes" id="UP000189981">
    <property type="component" value="Unassembled WGS sequence"/>
</dbReference>
<accession>A0A1T5ET32</accession>
<keyword evidence="2" id="KW-1185">Reference proteome</keyword>
<reference evidence="2" key="1">
    <citation type="submission" date="2017-02" db="EMBL/GenBank/DDBJ databases">
        <authorList>
            <person name="Varghese N."/>
            <person name="Submissions S."/>
        </authorList>
    </citation>
    <scope>NUCLEOTIDE SEQUENCE [LARGE SCALE GENOMIC DNA]</scope>
    <source>
        <strain evidence="2">DSM 22385</strain>
    </source>
</reference>
<dbReference type="STRING" id="572036.SAMN05661099_3194"/>
<gene>
    <name evidence="1" type="ORF">SAMN05661099_3194</name>
</gene>
<protein>
    <submittedName>
        <fullName evidence="1">Uncharacterized protein</fullName>
    </submittedName>
</protein>